<evidence type="ECO:0000313" key="2">
    <source>
        <dbReference type="Proteomes" id="UP000001433"/>
    </source>
</evidence>
<dbReference type="GeneID" id="5247076"/>
<protein>
    <submittedName>
        <fullName evidence="1">p52</fullName>
    </submittedName>
</protein>
<proteinExistence type="predicted"/>
<sequence>MIYIIKQYLDSSDNGTIVGYADTEDEAYSYIESLPEDEYFEYEVVGIAQV</sequence>
<dbReference type="Proteomes" id="UP000001433">
    <property type="component" value="Segment"/>
</dbReference>
<evidence type="ECO:0000313" key="1">
    <source>
        <dbReference type="EMBL" id="ABK00196.1"/>
    </source>
</evidence>
<dbReference type="RefSeq" id="YP_001285718.1">
    <property type="nucleotide sequence ID" value="NC_009543.1"/>
</dbReference>
<dbReference type="OrthoDB" id="38416at10239"/>
<reference evidence="1 2" key="1">
    <citation type="journal article" date="2007" name="BMC Genomics">
        <title>Comparison of genomes of three Xanthomonas oryzae bacteriophages.</title>
        <authorList>
            <person name="Lee C.N."/>
            <person name="Hu R.M."/>
            <person name="Chow T.Y."/>
            <person name="Lin J.W."/>
            <person name="Chen H.Y."/>
            <person name="Tseng Y.H."/>
            <person name="Weng S.F."/>
        </authorList>
    </citation>
    <scope>NUCLEOTIDE SEQUENCE</scope>
</reference>
<organism evidence="1 2">
    <name type="scientific">Xanthomonas phage Xop411</name>
    <dbReference type="NCBI Taxonomy" id="2913975"/>
    <lineage>
        <taxon>Viruses</taxon>
        <taxon>Duplodnaviria</taxon>
        <taxon>Heunggongvirae</taxon>
        <taxon>Uroviricota</taxon>
        <taxon>Caudoviricetes</taxon>
        <taxon>Xipdecavirus</taxon>
        <taxon>Xipdecavirus Xop411</taxon>
    </lineage>
</organism>
<name>A5H1J2_9CAUD</name>
<dbReference type="EMBL" id="DQ777876">
    <property type="protein sequence ID" value="ABK00196.1"/>
    <property type="molecule type" value="Genomic_DNA"/>
</dbReference>
<accession>A5H1J2</accession>
<dbReference type="KEGG" id="vg:5247076"/>
<keyword evidence="2" id="KW-1185">Reference proteome</keyword>